<accession>A0A915YC89</accession>
<gene>
    <name evidence="1" type="ORF">AsAng_0011070</name>
</gene>
<name>A0A915YC89_9BACT</name>
<keyword evidence="2" id="KW-1185">Reference proteome</keyword>
<protein>
    <submittedName>
        <fullName evidence="1">Uncharacterized protein</fullName>
    </submittedName>
</protein>
<reference evidence="1" key="1">
    <citation type="submission" date="2022-09" db="EMBL/GenBank/DDBJ databases">
        <title>Aureispira anguillicida sp. nov., isolated from Leptocephalus of Japanese eel Anguilla japonica.</title>
        <authorList>
            <person name="Yuasa K."/>
            <person name="Mekata T."/>
            <person name="Ikunari K."/>
        </authorList>
    </citation>
    <scope>NUCLEOTIDE SEQUENCE</scope>
    <source>
        <strain evidence="1">EL160426</strain>
    </source>
</reference>
<evidence type="ECO:0000313" key="1">
    <source>
        <dbReference type="EMBL" id="BDS10399.1"/>
    </source>
</evidence>
<dbReference type="AlphaFoldDB" id="A0A915YC89"/>
<dbReference type="Proteomes" id="UP001060919">
    <property type="component" value="Chromosome"/>
</dbReference>
<organism evidence="1 2">
    <name type="scientific">Aureispira anguillae</name>
    <dbReference type="NCBI Taxonomy" id="2864201"/>
    <lineage>
        <taxon>Bacteria</taxon>
        <taxon>Pseudomonadati</taxon>
        <taxon>Bacteroidota</taxon>
        <taxon>Saprospiria</taxon>
        <taxon>Saprospirales</taxon>
        <taxon>Saprospiraceae</taxon>
        <taxon>Aureispira</taxon>
    </lineage>
</organism>
<dbReference type="EMBL" id="AP026867">
    <property type="protein sequence ID" value="BDS10399.1"/>
    <property type="molecule type" value="Genomic_DNA"/>
</dbReference>
<evidence type="ECO:0000313" key="2">
    <source>
        <dbReference type="Proteomes" id="UP001060919"/>
    </source>
</evidence>
<dbReference type="RefSeq" id="WP_264791717.1">
    <property type="nucleotide sequence ID" value="NZ_AP026867.1"/>
</dbReference>
<proteinExistence type="predicted"/>
<dbReference type="PROSITE" id="PS51257">
    <property type="entry name" value="PROKAR_LIPOPROTEIN"/>
    <property type="match status" value="1"/>
</dbReference>
<dbReference type="KEGG" id="aup:AsAng_0011070"/>
<sequence>MKGFIILFVIFLSLIACEEAPKIKETTNPNSTKKNALPPNPIHPTLQKLVNAKTTWLKYYKMKDASFDPRQFESAGKETLELSPGNAWNDTDPNFEKTLSALLINAPDHSQYIDLDSYWMELEKEADKIISYSLDLDQEVNWVNRKTKEAYRIGFCGSACEFEDAVWLDNQSFVLMGKEEDKLFLQFIELNKKETELYYYPNPLNSKENYNYSKDIRYKALPLVDKK</sequence>